<dbReference type="PANTHER" id="PTHR34387">
    <property type="entry name" value="SLR1258 PROTEIN"/>
    <property type="match status" value="1"/>
</dbReference>
<evidence type="ECO:0000256" key="1">
    <source>
        <dbReference type="SAM" id="SignalP"/>
    </source>
</evidence>
<dbReference type="PROSITE" id="PS51257">
    <property type="entry name" value="PROKAR_LIPOPROTEIN"/>
    <property type="match status" value="1"/>
</dbReference>
<feature type="chain" id="PRO_5003312746" description="26 kDa periplasmic immunogenic protein" evidence="1">
    <location>
        <begin position="30"/>
        <end position="235"/>
    </location>
</feature>
<dbReference type="STRING" id="906968.Trebr_1177"/>
<evidence type="ECO:0000313" key="3">
    <source>
        <dbReference type="Proteomes" id="UP000006546"/>
    </source>
</evidence>
<dbReference type="GO" id="GO:0006974">
    <property type="term" value="P:DNA damage response"/>
    <property type="evidence" value="ECO:0007669"/>
    <property type="project" value="TreeGrafter"/>
</dbReference>
<gene>
    <name evidence="2" type="ordered locus">Trebr_1177</name>
</gene>
<dbReference type="Gene3D" id="3.30.110.170">
    <property type="entry name" value="Protein of unknown function (DUF541), domain 1"/>
    <property type="match status" value="1"/>
</dbReference>
<dbReference type="Proteomes" id="UP000006546">
    <property type="component" value="Chromosome"/>
</dbReference>
<dbReference type="KEGG" id="tbe:Trebr_1177"/>
<dbReference type="InterPro" id="IPR007497">
    <property type="entry name" value="SIMPL/DUF541"/>
</dbReference>
<dbReference type="RefSeq" id="WP_013758312.1">
    <property type="nucleotide sequence ID" value="NC_015500.1"/>
</dbReference>
<name>F4LL08_TREBD</name>
<dbReference type="AlphaFoldDB" id="F4LL08"/>
<dbReference type="EMBL" id="CP002696">
    <property type="protein sequence ID" value="AEE16605.1"/>
    <property type="molecule type" value="Genomic_DNA"/>
</dbReference>
<dbReference type="OrthoDB" id="361229at2"/>
<dbReference type="HOGENOM" id="CLU_080344_1_0_12"/>
<accession>F4LL08</accession>
<protein>
    <recommendedName>
        <fullName evidence="4">26 kDa periplasmic immunogenic protein</fullName>
    </recommendedName>
</protein>
<sequence>MNKKILPYFFCIPCAVFLLGACTARQPSAAPRTVSVTGSGAVSVLPDTATIQLSVVTRDGSVTAAASENAKLMAQVQDAIQAAGISKDSFSTSNYNIYRENTYSDGKSIPGEYRVSNMLTVTVTEITAAGNIIDAAIRAGANELSSLSFSASDTEEAVQEARKLAVVQAQQAARLLAESSGAKLGKILTIAEESYNQPLYLSNRKLMASDAAGVTPVSAGKTDITVTVRSVYELE</sequence>
<keyword evidence="1" id="KW-0732">Signal</keyword>
<dbReference type="eggNOG" id="COG2968">
    <property type="taxonomic scope" value="Bacteria"/>
</dbReference>
<reference evidence="3" key="1">
    <citation type="submission" date="2011-04" db="EMBL/GenBank/DDBJ databases">
        <title>The complete genome of Treponema brennaborense DSM 12168.</title>
        <authorList>
            <person name="Lucas S."/>
            <person name="Han J."/>
            <person name="Lapidus A."/>
            <person name="Bruce D."/>
            <person name="Goodwin L."/>
            <person name="Pitluck S."/>
            <person name="Peters L."/>
            <person name="Kyrpides N."/>
            <person name="Mavromatis K."/>
            <person name="Ivanova N."/>
            <person name="Mikhailova N."/>
            <person name="Pagani I."/>
            <person name="Teshima H."/>
            <person name="Detter J.C."/>
            <person name="Tapia R."/>
            <person name="Han C."/>
            <person name="Land M."/>
            <person name="Hauser L."/>
            <person name="Markowitz V."/>
            <person name="Cheng J.-F."/>
            <person name="Hugenholtz P."/>
            <person name="Woyke T."/>
            <person name="Wu D."/>
            <person name="Gronow S."/>
            <person name="Wellnitz S."/>
            <person name="Brambilla E."/>
            <person name="Klenk H.-P."/>
            <person name="Eisen J.A."/>
        </authorList>
    </citation>
    <scope>NUCLEOTIDE SEQUENCE [LARGE SCALE GENOMIC DNA]</scope>
    <source>
        <strain evidence="3">DSM 12168 / CIP 105900 / DD5/3</strain>
    </source>
</reference>
<dbReference type="Gene3D" id="3.30.70.2970">
    <property type="entry name" value="Protein of unknown function (DUF541), domain 2"/>
    <property type="match status" value="1"/>
</dbReference>
<dbReference type="PANTHER" id="PTHR34387:SF2">
    <property type="entry name" value="SLR1258 PROTEIN"/>
    <property type="match status" value="1"/>
</dbReference>
<organism evidence="2 3">
    <name type="scientific">Treponema brennaborense (strain DSM 12168 / CIP 105900 / DD5/3)</name>
    <dbReference type="NCBI Taxonomy" id="906968"/>
    <lineage>
        <taxon>Bacteria</taxon>
        <taxon>Pseudomonadati</taxon>
        <taxon>Spirochaetota</taxon>
        <taxon>Spirochaetia</taxon>
        <taxon>Spirochaetales</taxon>
        <taxon>Treponemataceae</taxon>
        <taxon>Treponema</taxon>
    </lineage>
</organism>
<keyword evidence="3" id="KW-1185">Reference proteome</keyword>
<dbReference type="Pfam" id="PF04402">
    <property type="entry name" value="SIMPL"/>
    <property type="match status" value="1"/>
</dbReference>
<feature type="signal peptide" evidence="1">
    <location>
        <begin position="1"/>
        <end position="29"/>
    </location>
</feature>
<evidence type="ECO:0000313" key="2">
    <source>
        <dbReference type="EMBL" id="AEE16605.1"/>
    </source>
</evidence>
<dbReference type="InterPro" id="IPR052022">
    <property type="entry name" value="26kDa_periplasmic_antigen"/>
</dbReference>
<evidence type="ECO:0008006" key="4">
    <source>
        <dbReference type="Google" id="ProtNLM"/>
    </source>
</evidence>
<proteinExistence type="predicted"/>